<comment type="subcellular location">
    <subcellularLocation>
        <location evidence="1 6">Nucleus</location>
    </subcellularLocation>
</comment>
<feature type="compositionally biased region" description="Pro residues" evidence="7">
    <location>
        <begin position="137"/>
        <end position="146"/>
    </location>
</feature>
<dbReference type="PROSITE" id="PS50006">
    <property type="entry name" value="FHA_DOMAIN"/>
    <property type="match status" value="1"/>
</dbReference>
<sequence length="687" mass="72474">MAALVAHTQDALSSPSRLSPELDSIPAKISAYYSLVFPNFTYYLQTLNVTIGRRCIPASAASSSENPQVDVDLGPLKSVSRLHAKIEYEEEEERFVLIVIGRNGAWVDGVWSGSGSKVPLSDRSQIQIASRTFHFVLPPPPAPEDSPSPSSNSSDNRARSRSPSVDIVDVTSISPPSSLPSCSPPPAPVSPLANKIPPLSEAALPNSNTISKFKSNAKKRKKSDAAPPPPPPPELMPPKPPFTYAQLCYRAIKALEGKASLQDICLWIKETYEWYRYCAKDWESSVRHNLSSNPGFKKLLRSKDEKGKGALWTVDEAFEHNFEEQDARRQAQVAAAATGTGGKDGKVAGKKGKTVVPLEPPFKRSVKGDVKGPLPPPLTSTPLTLKTNSTTTPSLGLSSLSAAASLHSSISPPLKLDTPVSVKFEAPAVKLEPLGASFVPSSVHSTSPASGQSAQSPPPGVGSTSHAPEASSSSTIPPTSAFPAIPATVRIPIVVGPVPTQPSDAPSSPPKPIVLHDNTLILNPEIFSHLTPDHLKDLEALGAQKALEILQSYIVRYYKEKLKSEGGRGRGRGRPRRGRGGVGGRGATPSSAPRTDTPTSGPFTTTPLPPRSAQPSPQTASNSPESTAQLGSRAGVPAPAPPMGSLRPPVDSAPSPILVIDDDSPDSDEGPSSKRRRLEGAGTGDVS</sequence>
<feature type="compositionally biased region" description="Low complexity" evidence="7">
    <location>
        <begin position="463"/>
        <end position="481"/>
    </location>
</feature>
<dbReference type="SUPFAM" id="SSF46785">
    <property type="entry name" value="Winged helix' DNA-binding domain"/>
    <property type="match status" value="1"/>
</dbReference>
<dbReference type="STRING" id="670580.A0A1X6MVB7"/>
<dbReference type="Pfam" id="PF00250">
    <property type="entry name" value="Forkhead"/>
    <property type="match status" value="1"/>
</dbReference>
<dbReference type="InterPro" id="IPR000253">
    <property type="entry name" value="FHA_dom"/>
</dbReference>
<dbReference type="InterPro" id="IPR036388">
    <property type="entry name" value="WH-like_DNA-bd_sf"/>
</dbReference>
<feature type="compositionally biased region" description="Low complexity" evidence="7">
    <location>
        <begin position="172"/>
        <end position="181"/>
    </location>
</feature>
<gene>
    <name evidence="10" type="ORF">POSPLADRAFT_1047787</name>
</gene>
<reference evidence="10 11" key="1">
    <citation type="submission" date="2017-04" db="EMBL/GenBank/DDBJ databases">
        <title>Genome Sequence of the Model Brown-Rot Fungus Postia placenta SB12.</title>
        <authorList>
            <consortium name="DOE Joint Genome Institute"/>
            <person name="Gaskell J."/>
            <person name="Kersten P."/>
            <person name="Larrondo L.F."/>
            <person name="Canessa P."/>
            <person name="Martinez D."/>
            <person name="Hibbett D."/>
            <person name="Schmoll M."/>
            <person name="Kubicek C.P."/>
            <person name="Martinez A.T."/>
            <person name="Yadav J."/>
            <person name="Master E."/>
            <person name="Magnuson J.K."/>
            <person name="James T."/>
            <person name="Yaver D."/>
            <person name="Berka R."/>
            <person name="Labutti K."/>
            <person name="Lipzen A."/>
            <person name="Aerts A."/>
            <person name="Barry K."/>
            <person name="Henrissat B."/>
            <person name="Blanchette R."/>
            <person name="Grigoriev I."/>
            <person name="Cullen D."/>
        </authorList>
    </citation>
    <scope>NUCLEOTIDE SEQUENCE [LARGE SCALE GENOMIC DNA]</scope>
    <source>
        <strain evidence="10 11">MAD-698-R-SB12</strain>
    </source>
</reference>
<dbReference type="AlphaFoldDB" id="A0A1X6MVB7"/>
<evidence type="ECO:0000259" key="9">
    <source>
        <dbReference type="PROSITE" id="PS50039"/>
    </source>
</evidence>
<keyword evidence="4" id="KW-0804">Transcription</keyword>
<dbReference type="InterPro" id="IPR008984">
    <property type="entry name" value="SMAD_FHA_dom_sf"/>
</dbReference>
<dbReference type="EMBL" id="KZ110600">
    <property type="protein sequence ID" value="OSX60325.1"/>
    <property type="molecule type" value="Genomic_DNA"/>
</dbReference>
<keyword evidence="5 6" id="KW-0539">Nucleus</keyword>
<feature type="domain" description="Fork-head" evidence="9">
    <location>
        <begin position="239"/>
        <end position="332"/>
    </location>
</feature>
<evidence type="ECO:0000256" key="3">
    <source>
        <dbReference type="ARBA" id="ARBA00023125"/>
    </source>
</evidence>
<feature type="compositionally biased region" description="Polar residues" evidence="7">
    <location>
        <begin position="613"/>
        <end position="630"/>
    </location>
</feature>
<feature type="region of interest" description="Disordered" evidence="7">
    <location>
        <begin position="336"/>
        <end position="394"/>
    </location>
</feature>
<evidence type="ECO:0000313" key="11">
    <source>
        <dbReference type="Proteomes" id="UP000194127"/>
    </source>
</evidence>
<evidence type="ECO:0000256" key="2">
    <source>
        <dbReference type="ARBA" id="ARBA00023015"/>
    </source>
</evidence>
<keyword evidence="3 6" id="KW-0238">DNA-binding</keyword>
<dbReference type="GO" id="GO:0000978">
    <property type="term" value="F:RNA polymerase II cis-regulatory region sequence-specific DNA binding"/>
    <property type="evidence" value="ECO:0007669"/>
    <property type="project" value="TreeGrafter"/>
</dbReference>
<dbReference type="Pfam" id="PF00498">
    <property type="entry name" value="FHA"/>
    <property type="match status" value="1"/>
</dbReference>
<dbReference type="RefSeq" id="XP_024337119.1">
    <property type="nucleotide sequence ID" value="XM_024479359.1"/>
</dbReference>
<dbReference type="GeneID" id="36324309"/>
<feature type="DNA-binding region" description="Fork-head" evidence="6">
    <location>
        <begin position="239"/>
        <end position="332"/>
    </location>
</feature>
<feature type="compositionally biased region" description="Acidic residues" evidence="7">
    <location>
        <begin position="660"/>
        <end position="669"/>
    </location>
</feature>
<evidence type="ECO:0000256" key="6">
    <source>
        <dbReference type="PROSITE-ProRule" id="PRU00089"/>
    </source>
</evidence>
<dbReference type="Proteomes" id="UP000194127">
    <property type="component" value="Unassembled WGS sequence"/>
</dbReference>
<feature type="domain" description="FHA" evidence="8">
    <location>
        <begin position="49"/>
        <end position="112"/>
    </location>
</feature>
<feature type="region of interest" description="Disordered" evidence="7">
    <location>
        <begin position="440"/>
        <end position="481"/>
    </location>
</feature>
<dbReference type="PANTHER" id="PTHR45881:SF1">
    <property type="entry name" value="FORK HEAD PROTEIN HOMOLOG 2"/>
    <property type="match status" value="1"/>
</dbReference>
<feature type="compositionally biased region" description="Low complexity" evidence="7">
    <location>
        <begin position="595"/>
        <end position="606"/>
    </location>
</feature>
<evidence type="ECO:0000259" key="8">
    <source>
        <dbReference type="PROSITE" id="PS50006"/>
    </source>
</evidence>
<dbReference type="InterPro" id="IPR036390">
    <property type="entry name" value="WH_DNA-bd_sf"/>
</dbReference>
<dbReference type="CDD" id="cd22701">
    <property type="entry name" value="FHA_FKH1-like"/>
    <property type="match status" value="1"/>
</dbReference>
<dbReference type="Gene3D" id="1.10.10.10">
    <property type="entry name" value="Winged helix-like DNA-binding domain superfamily/Winged helix DNA-binding domain"/>
    <property type="match status" value="1"/>
</dbReference>
<dbReference type="Gene3D" id="2.60.200.20">
    <property type="match status" value="1"/>
</dbReference>
<dbReference type="OrthoDB" id="5954824at2759"/>
<feature type="compositionally biased region" description="Basic residues" evidence="7">
    <location>
        <begin position="569"/>
        <end position="579"/>
    </location>
</feature>
<dbReference type="GO" id="GO:0005634">
    <property type="term" value="C:nucleus"/>
    <property type="evidence" value="ECO:0007669"/>
    <property type="project" value="UniProtKB-SubCell"/>
</dbReference>
<dbReference type="PANTHER" id="PTHR45881">
    <property type="entry name" value="CHECKPOINT SUPPRESSOR 1-LIKE, ISOFORM A-RELATED"/>
    <property type="match status" value="1"/>
</dbReference>
<feature type="compositionally biased region" description="Pro residues" evidence="7">
    <location>
        <begin position="226"/>
        <end position="239"/>
    </location>
</feature>
<feature type="compositionally biased region" description="Low complexity" evidence="7">
    <location>
        <begin position="380"/>
        <end position="394"/>
    </location>
</feature>
<evidence type="ECO:0000256" key="1">
    <source>
        <dbReference type="ARBA" id="ARBA00004123"/>
    </source>
</evidence>
<evidence type="ECO:0008006" key="12">
    <source>
        <dbReference type="Google" id="ProtNLM"/>
    </source>
</evidence>
<dbReference type="CDD" id="cd00059">
    <property type="entry name" value="FH_FOX"/>
    <property type="match status" value="1"/>
</dbReference>
<dbReference type="GO" id="GO:0000981">
    <property type="term" value="F:DNA-binding transcription factor activity, RNA polymerase II-specific"/>
    <property type="evidence" value="ECO:0007669"/>
    <property type="project" value="TreeGrafter"/>
</dbReference>
<feature type="region of interest" description="Disordered" evidence="7">
    <location>
        <begin position="135"/>
        <end position="239"/>
    </location>
</feature>
<accession>A0A1X6MVB7</accession>
<dbReference type="SUPFAM" id="SSF49879">
    <property type="entry name" value="SMAD/FHA domain"/>
    <property type="match status" value="1"/>
</dbReference>
<dbReference type="PROSITE" id="PS50039">
    <property type="entry name" value="FORK_HEAD_3"/>
    <property type="match status" value="1"/>
</dbReference>
<feature type="region of interest" description="Disordered" evidence="7">
    <location>
        <begin position="563"/>
        <end position="687"/>
    </location>
</feature>
<dbReference type="PRINTS" id="PR00053">
    <property type="entry name" value="FORKHEAD"/>
</dbReference>
<evidence type="ECO:0000256" key="5">
    <source>
        <dbReference type="ARBA" id="ARBA00023242"/>
    </source>
</evidence>
<keyword evidence="11" id="KW-1185">Reference proteome</keyword>
<organism evidence="10 11">
    <name type="scientific">Postia placenta MAD-698-R-SB12</name>
    <dbReference type="NCBI Taxonomy" id="670580"/>
    <lineage>
        <taxon>Eukaryota</taxon>
        <taxon>Fungi</taxon>
        <taxon>Dikarya</taxon>
        <taxon>Basidiomycota</taxon>
        <taxon>Agaricomycotina</taxon>
        <taxon>Agaricomycetes</taxon>
        <taxon>Polyporales</taxon>
        <taxon>Adustoporiaceae</taxon>
        <taxon>Rhodonia</taxon>
    </lineage>
</organism>
<dbReference type="InterPro" id="IPR001766">
    <property type="entry name" value="Fork_head_dom"/>
</dbReference>
<dbReference type="SMART" id="SM00339">
    <property type="entry name" value="FH"/>
    <property type="match status" value="1"/>
</dbReference>
<protein>
    <recommendedName>
        <fullName evidence="12">FHA domain-containing protein</fullName>
    </recommendedName>
</protein>
<name>A0A1X6MVB7_9APHY</name>
<evidence type="ECO:0000256" key="4">
    <source>
        <dbReference type="ARBA" id="ARBA00023163"/>
    </source>
</evidence>
<evidence type="ECO:0000313" key="10">
    <source>
        <dbReference type="EMBL" id="OSX60325.1"/>
    </source>
</evidence>
<evidence type="ECO:0000256" key="7">
    <source>
        <dbReference type="SAM" id="MobiDB-lite"/>
    </source>
</evidence>
<keyword evidence="2" id="KW-0805">Transcription regulation</keyword>
<proteinExistence type="predicted"/>